<dbReference type="GeneID" id="63754609"/>
<evidence type="ECO:0000313" key="2">
    <source>
        <dbReference type="Proteomes" id="UP000184383"/>
    </source>
</evidence>
<gene>
    <name evidence="1" type="ORF">ASPWEDRAFT_647054</name>
</gene>
<proteinExistence type="predicted"/>
<protein>
    <recommendedName>
        <fullName evidence="3">Carboxylic ester hydrolase</fullName>
    </recommendedName>
</protein>
<evidence type="ECO:0000313" key="1">
    <source>
        <dbReference type="EMBL" id="OJJ32050.1"/>
    </source>
</evidence>
<dbReference type="OrthoDB" id="4432685at2759"/>
<reference evidence="2" key="1">
    <citation type="journal article" date="2017" name="Genome Biol.">
        <title>Comparative genomics reveals high biological diversity and specific adaptations in the industrially and medically important fungal genus Aspergillus.</title>
        <authorList>
            <person name="de Vries R.P."/>
            <person name="Riley R."/>
            <person name="Wiebenga A."/>
            <person name="Aguilar-Osorio G."/>
            <person name="Amillis S."/>
            <person name="Uchima C.A."/>
            <person name="Anderluh G."/>
            <person name="Asadollahi M."/>
            <person name="Askin M."/>
            <person name="Barry K."/>
            <person name="Battaglia E."/>
            <person name="Bayram O."/>
            <person name="Benocci T."/>
            <person name="Braus-Stromeyer S.A."/>
            <person name="Caldana C."/>
            <person name="Canovas D."/>
            <person name="Cerqueira G.C."/>
            <person name="Chen F."/>
            <person name="Chen W."/>
            <person name="Choi C."/>
            <person name="Clum A."/>
            <person name="Dos Santos R.A."/>
            <person name="Damasio A.R."/>
            <person name="Diallinas G."/>
            <person name="Emri T."/>
            <person name="Fekete E."/>
            <person name="Flipphi M."/>
            <person name="Freyberg S."/>
            <person name="Gallo A."/>
            <person name="Gournas C."/>
            <person name="Habgood R."/>
            <person name="Hainaut M."/>
            <person name="Harispe M.L."/>
            <person name="Henrissat B."/>
            <person name="Hilden K.S."/>
            <person name="Hope R."/>
            <person name="Hossain A."/>
            <person name="Karabika E."/>
            <person name="Karaffa L."/>
            <person name="Karanyi Z."/>
            <person name="Krasevec N."/>
            <person name="Kuo A."/>
            <person name="Kusch H."/>
            <person name="LaButti K."/>
            <person name="Lagendijk E.L."/>
            <person name="Lapidus A."/>
            <person name="Levasseur A."/>
            <person name="Lindquist E."/>
            <person name="Lipzen A."/>
            <person name="Logrieco A.F."/>
            <person name="MacCabe A."/>
            <person name="Maekelae M.R."/>
            <person name="Malavazi I."/>
            <person name="Melin P."/>
            <person name="Meyer V."/>
            <person name="Mielnichuk N."/>
            <person name="Miskei M."/>
            <person name="Molnar A.P."/>
            <person name="Mule G."/>
            <person name="Ngan C.Y."/>
            <person name="Orejas M."/>
            <person name="Orosz E."/>
            <person name="Ouedraogo J.P."/>
            <person name="Overkamp K.M."/>
            <person name="Park H.-S."/>
            <person name="Perrone G."/>
            <person name="Piumi F."/>
            <person name="Punt P.J."/>
            <person name="Ram A.F."/>
            <person name="Ramon A."/>
            <person name="Rauscher S."/>
            <person name="Record E."/>
            <person name="Riano-Pachon D.M."/>
            <person name="Robert V."/>
            <person name="Roehrig J."/>
            <person name="Ruller R."/>
            <person name="Salamov A."/>
            <person name="Salih N.S."/>
            <person name="Samson R.A."/>
            <person name="Sandor E."/>
            <person name="Sanguinetti M."/>
            <person name="Schuetze T."/>
            <person name="Sepcic K."/>
            <person name="Shelest E."/>
            <person name="Sherlock G."/>
            <person name="Sophianopoulou V."/>
            <person name="Squina F.M."/>
            <person name="Sun H."/>
            <person name="Susca A."/>
            <person name="Todd R.B."/>
            <person name="Tsang A."/>
            <person name="Unkles S.E."/>
            <person name="van de Wiele N."/>
            <person name="van Rossen-Uffink D."/>
            <person name="Oliveira J.V."/>
            <person name="Vesth T.C."/>
            <person name="Visser J."/>
            <person name="Yu J.-H."/>
            <person name="Zhou M."/>
            <person name="Andersen M.R."/>
            <person name="Archer D.B."/>
            <person name="Baker S.E."/>
            <person name="Benoit I."/>
            <person name="Brakhage A.A."/>
            <person name="Braus G.H."/>
            <person name="Fischer R."/>
            <person name="Frisvad J.C."/>
            <person name="Goldman G.H."/>
            <person name="Houbraken J."/>
            <person name="Oakley B."/>
            <person name="Pocsi I."/>
            <person name="Scazzocchio C."/>
            <person name="Seiboth B."/>
            <person name="vanKuyk P.A."/>
            <person name="Wortman J."/>
            <person name="Dyer P.S."/>
            <person name="Grigoriev I.V."/>
        </authorList>
    </citation>
    <scope>NUCLEOTIDE SEQUENCE [LARGE SCALE GENOMIC DNA]</scope>
    <source>
        <strain evidence="2">DTO 134E9</strain>
    </source>
</reference>
<sequence length="118" mass="12913">MDAPRYFAGDGLNSAFGSDNIHGVPGFEDAKHDIVLAIMSWVENGTAPDTLVATKYKDDDATEGVQRQRINSLPVSACCAVYRVWKLQLYCFVRMSYGVALIRDPATNSSATVIVNPR</sequence>
<dbReference type="VEuPathDB" id="FungiDB:ASPWEDRAFT_647054"/>
<accession>A0A1L9RAX1</accession>
<name>A0A1L9RAX1_ASPWE</name>
<dbReference type="AlphaFoldDB" id="A0A1L9RAX1"/>
<keyword evidence="2" id="KW-1185">Reference proteome</keyword>
<dbReference type="Proteomes" id="UP000184383">
    <property type="component" value="Unassembled WGS sequence"/>
</dbReference>
<dbReference type="EMBL" id="KV878215">
    <property type="protein sequence ID" value="OJJ32050.1"/>
    <property type="molecule type" value="Genomic_DNA"/>
</dbReference>
<dbReference type="RefSeq" id="XP_040685727.1">
    <property type="nucleotide sequence ID" value="XM_040838761.1"/>
</dbReference>
<evidence type="ECO:0008006" key="3">
    <source>
        <dbReference type="Google" id="ProtNLM"/>
    </source>
</evidence>
<organism evidence="1 2">
    <name type="scientific">Aspergillus wentii DTO 134E9</name>
    <dbReference type="NCBI Taxonomy" id="1073089"/>
    <lineage>
        <taxon>Eukaryota</taxon>
        <taxon>Fungi</taxon>
        <taxon>Dikarya</taxon>
        <taxon>Ascomycota</taxon>
        <taxon>Pezizomycotina</taxon>
        <taxon>Eurotiomycetes</taxon>
        <taxon>Eurotiomycetidae</taxon>
        <taxon>Eurotiales</taxon>
        <taxon>Aspergillaceae</taxon>
        <taxon>Aspergillus</taxon>
        <taxon>Aspergillus subgen. Cremei</taxon>
    </lineage>
</organism>